<dbReference type="Pfam" id="PF00854">
    <property type="entry name" value="PTR2"/>
    <property type="match status" value="2"/>
</dbReference>
<dbReference type="Gene3D" id="1.20.1250.20">
    <property type="entry name" value="MFS general substrate transporter like domains"/>
    <property type="match status" value="2"/>
</dbReference>
<feature type="transmembrane region" description="Helical" evidence="7">
    <location>
        <begin position="521"/>
        <end position="538"/>
    </location>
</feature>
<evidence type="ECO:0000256" key="5">
    <source>
        <dbReference type="ARBA" id="ARBA00022989"/>
    </source>
</evidence>
<evidence type="ECO:0000313" key="9">
    <source>
        <dbReference type="Proteomes" id="UP000245119"/>
    </source>
</evidence>
<feature type="transmembrane region" description="Helical" evidence="7">
    <location>
        <begin position="550"/>
        <end position="571"/>
    </location>
</feature>
<evidence type="ECO:0000256" key="3">
    <source>
        <dbReference type="ARBA" id="ARBA00022692"/>
    </source>
</evidence>
<dbReference type="SUPFAM" id="SSF103473">
    <property type="entry name" value="MFS general substrate transporter"/>
    <property type="match status" value="1"/>
</dbReference>
<evidence type="ECO:0000256" key="6">
    <source>
        <dbReference type="ARBA" id="ARBA00023136"/>
    </source>
</evidence>
<dbReference type="AlphaFoldDB" id="A0A2T7PWD1"/>
<keyword evidence="4" id="KW-0813">Transport</keyword>
<feature type="transmembrane region" description="Helical" evidence="7">
    <location>
        <begin position="83"/>
        <end position="103"/>
    </location>
</feature>
<proteinExistence type="inferred from homology"/>
<dbReference type="GO" id="GO:0016020">
    <property type="term" value="C:membrane"/>
    <property type="evidence" value="ECO:0007669"/>
    <property type="project" value="UniProtKB-SubCell"/>
</dbReference>
<comment type="similarity">
    <text evidence="2">Belongs to the major facilitator superfamily. Proton-dependent oligopeptide transporter (POT/PTR) (TC 2.A.17) family.</text>
</comment>
<reference evidence="8 9" key="1">
    <citation type="submission" date="2018-04" db="EMBL/GenBank/DDBJ databases">
        <title>The genome of golden apple snail Pomacea canaliculata provides insight into stress tolerance and invasive adaptation.</title>
        <authorList>
            <person name="Liu C."/>
            <person name="Liu B."/>
            <person name="Ren Y."/>
            <person name="Zhang Y."/>
            <person name="Wang H."/>
            <person name="Li S."/>
            <person name="Jiang F."/>
            <person name="Yin L."/>
            <person name="Zhang G."/>
            <person name="Qian W."/>
            <person name="Fan W."/>
        </authorList>
    </citation>
    <scope>NUCLEOTIDE SEQUENCE [LARGE SCALE GENOMIC DNA]</scope>
    <source>
        <strain evidence="8">SZHN2017</strain>
        <tissue evidence="8">Muscle</tissue>
    </source>
</reference>
<keyword evidence="4" id="KW-0653">Protein transport</keyword>
<dbReference type="PANTHER" id="PTHR11654">
    <property type="entry name" value="OLIGOPEPTIDE TRANSPORTER-RELATED"/>
    <property type="match status" value="1"/>
</dbReference>
<dbReference type="InterPro" id="IPR036259">
    <property type="entry name" value="MFS_trans_sf"/>
</dbReference>
<keyword evidence="5 7" id="KW-1133">Transmembrane helix</keyword>
<feature type="transmembrane region" description="Helical" evidence="7">
    <location>
        <begin position="489"/>
        <end position="509"/>
    </location>
</feature>
<evidence type="ECO:0000313" key="8">
    <source>
        <dbReference type="EMBL" id="PVD37723.1"/>
    </source>
</evidence>
<dbReference type="Proteomes" id="UP000245119">
    <property type="component" value="Linkage Group LG1"/>
</dbReference>
<keyword evidence="3 7" id="KW-0812">Transmembrane</keyword>
<organism evidence="8 9">
    <name type="scientific">Pomacea canaliculata</name>
    <name type="common">Golden apple snail</name>
    <dbReference type="NCBI Taxonomy" id="400727"/>
    <lineage>
        <taxon>Eukaryota</taxon>
        <taxon>Metazoa</taxon>
        <taxon>Spiralia</taxon>
        <taxon>Lophotrochozoa</taxon>
        <taxon>Mollusca</taxon>
        <taxon>Gastropoda</taxon>
        <taxon>Caenogastropoda</taxon>
        <taxon>Architaenioglossa</taxon>
        <taxon>Ampullarioidea</taxon>
        <taxon>Ampullariidae</taxon>
        <taxon>Pomacea</taxon>
    </lineage>
</organism>
<evidence type="ECO:0000256" key="7">
    <source>
        <dbReference type="SAM" id="Phobius"/>
    </source>
</evidence>
<feature type="transmembrane region" description="Helical" evidence="7">
    <location>
        <begin position="12"/>
        <end position="35"/>
    </location>
</feature>
<dbReference type="EMBL" id="PZQS01000001">
    <property type="protein sequence ID" value="PVD37723.1"/>
    <property type="molecule type" value="Genomic_DNA"/>
</dbReference>
<accession>A0A2T7PWD1</accession>
<dbReference type="OrthoDB" id="205993at2759"/>
<dbReference type="GO" id="GO:0015833">
    <property type="term" value="P:peptide transport"/>
    <property type="evidence" value="ECO:0007669"/>
    <property type="project" value="UniProtKB-KW"/>
</dbReference>
<feature type="transmembrane region" description="Helical" evidence="7">
    <location>
        <begin position="47"/>
        <end position="71"/>
    </location>
</feature>
<comment type="caution">
    <text evidence="8">The sequence shown here is derived from an EMBL/GenBank/DDBJ whole genome shotgun (WGS) entry which is preliminary data.</text>
</comment>
<keyword evidence="9" id="KW-1185">Reference proteome</keyword>
<evidence type="ECO:0000256" key="4">
    <source>
        <dbReference type="ARBA" id="ARBA00022856"/>
    </source>
</evidence>
<feature type="transmembrane region" description="Helical" evidence="7">
    <location>
        <begin position="164"/>
        <end position="181"/>
    </location>
</feature>
<protein>
    <submittedName>
        <fullName evidence="8">Uncharacterized protein</fullName>
    </submittedName>
</protein>
<sequence>MLNEAYYMRPGPVIGLLLISLGTGGIKPCVVTFGGDQFTSDQVKLRNTFFSIFYLMINLGSVISTLITPILRADVHCIQDSCYPLAFAVPALLMFISVVIFFAGRHQYKHVPPTGSLFTKVFKCILHGIQMKCKYSKYQEGKNHWLEYAGDKYEMSFIEDVKRLLNVLWLFLPLPIFWALYNQQGSRWTLQAAELDGRMGALGRLKPDQLQALNPLLIILLIPVFEKMVYPLLESCRIPNSQLQRMAAGMTFVTISFCLAGLVQIKIDDLKDTPLSGNAGYTILNAADCPIHIDGTPSPFFSGTIHPLQASPYQLTSAGQKEVSLSCEDQTQSFSVNMEPNKSWRLILTGTNNSLSLRKFEDRRQKSSDGQALVSVADFSHLSHTWYDVHIVPTSNSKARYVNFNISMNNATEFQELEPGDYDVALPAKDHEGHITWKKSGQPFTLGSGGVYTVVLLDTVYGESANVSVIVFMTVQENSLSMFYMVPQYIVITVGEIMFSISGLGFAYAQAPQSMRSVVQAAWLLTTAFGDLIVVIVAEVRLLPNQMSEFFLFAGLLLVDVVIFTIMAAFYKCVKMEDEAVVVNKTADDTGLINSSFNEEMPLQDKD</sequence>
<comment type="subcellular location">
    <subcellularLocation>
        <location evidence="1">Membrane</location>
        <topology evidence="1">Multi-pass membrane protein</topology>
    </subcellularLocation>
</comment>
<dbReference type="InterPro" id="IPR000109">
    <property type="entry name" value="POT_fam"/>
</dbReference>
<evidence type="ECO:0000256" key="1">
    <source>
        <dbReference type="ARBA" id="ARBA00004141"/>
    </source>
</evidence>
<feature type="transmembrane region" description="Helical" evidence="7">
    <location>
        <begin position="245"/>
        <end position="265"/>
    </location>
</feature>
<dbReference type="GO" id="GO:0022857">
    <property type="term" value="F:transmembrane transporter activity"/>
    <property type="evidence" value="ECO:0007669"/>
    <property type="project" value="InterPro"/>
</dbReference>
<name>A0A2T7PWD1_POMCA</name>
<keyword evidence="6 7" id="KW-0472">Membrane</keyword>
<gene>
    <name evidence="8" type="ORF">C0Q70_00324</name>
</gene>
<evidence type="ECO:0000256" key="2">
    <source>
        <dbReference type="ARBA" id="ARBA00005982"/>
    </source>
</evidence>
<keyword evidence="4" id="KW-0571">Peptide transport</keyword>